<feature type="transmembrane region" description="Helical" evidence="8">
    <location>
        <begin position="120"/>
        <end position="138"/>
    </location>
</feature>
<dbReference type="GO" id="GO:0005886">
    <property type="term" value="C:plasma membrane"/>
    <property type="evidence" value="ECO:0007669"/>
    <property type="project" value="UniProtKB-SubCell"/>
</dbReference>
<dbReference type="NCBIfam" id="NF037995">
    <property type="entry name" value="TRAP_S1"/>
    <property type="match status" value="1"/>
</dbReference>
<dbReference type="Pfam" id="PF06808">
    <property type="entry name" value="DctM"/>
    <property type="match status" value="1"/>
</dbReference>
<evidence type="ECO:0000256" key="3">
    <source>
        <dbReference type="ARBA" id="ARBA00022519"/>
    </source>
</evidence>
<dbReference type="PANTHER" id="PTHR33362:SF5">
    <property type="entry name" value="C4-DICARBOXYLATE TRAP TRANSPORTER LARGE PERMEASE PROTEIN DCTM"/>
    <property type="match status" value="1"/>
</dbReference>
<dbReference type="AlphaFoldDB" id="A0A1I0HH29"/>
<keyword evidence="4 8" id="KW-0812">Transmembrane</keyword>
<dbReference type="eggNOG" id="COG1593">
    <property type="taxonomic scope" value="Bacteria"/>
</dbReference>
<dbReference type="OrthoDB" id="9785600at2"/>
<keyword evidence="2" id="KW-1003">Cell membrane</keyword>
<feature type="domain" description="TRAP C4-dicarboxylate transport system permease DctM subunit" evidence="9">
    <location>
        <begin position="7"/>
        <end position="439"/>
    </location>
</feature>
<evidence type="ECO:0000256" key="7">
    <source>
        <dbReference type="ARBA" id="ARBA00023136"/>
    </source>
</evidence>
<keyword evidence="5" id="KW-0732">Signal</keyword>
<evidence type="ECO:0000256" key="4">
    <source>
        <dbReference type="ARBA" id="ARBA00022692"/>
    </source>
</evidence>
<evidence type="ECO:0000256" key="1">
    <source>
        <dbReference type="ARBA" id="ARBA00004429"/>
    </source>
</evidence>
<feature type="transmembrane region" description="Helical" evidence="8">
    <location>
        <begin position="360"/>
        <end position="378"/>
    </location>
</feature>
<evidence type="ECO:0000256" key="5">
    <source>
        <dbReference type="ARBA" id="ARBA00022729"/>
    </source>
</evidence>
<evidence type="ECO:0000259" key="9">
    <source>
        <dbReference type="Pfam" id="PF06808"/>
    </source>
</evidence>
<feature type="transmembrane region" description="Helical" evidence="8">
    <location>
        <begin position="145"/>
        <end position="166"/>
    </location>
</feature>
<dbReference type="RefSeq" id="WP_074650186.1">
    <property type="nucleotide sequence ID" value="NZ_FOIL01000049.1"/>
</dbReference>
<feature type="transmembrane region" description="Helical" evidence="8">
    <location>
        <begin position="98"/>
        <end position="114"/>
    </location>
</feature>
<evidence type="ECO:0000256" key="8">
    <source>
        <dbReference type="SAM" id="Phobius"/>
    </source>
</evidence>
<dbReference type="GO" id="GO:0022857">
    <property type="term" value="F:transmembrane transporter activity"/>
    <property type="evidence" value="ECO:0007669"/>
    <property type="project" value="TreeGrafter"/>
</dbReference>
<dbReference type="Proteomes" id="UP000199820">
    <property type="component" value="Unassembled WGS sequence"/>
</dbReference>
<feature type="transmembrane region" description="Helical" evidence="8">
    <location>
        <begin position="55"/>
        <end position="77"/>
    </location>
</feature>
<dbReference type="InterPro" id="IPR010656">
    <property type="entry name" value="DctM"/>
</dbReference>
<feature type="transmembrane region" description="Helical" evidence="8">
    <location>
        <begin position="248"/>
        <end position="265"/>
    </location>
</feature>
<proteinExistence type="predicted"/>
<protein>
    <submittedName>
        <fullName evidence="10">C4-dicarboxylate transporter, DctM subunit</fullName>
    </submittedName>
</protein>
<dbReference type="InterPro" id="IPR018389">
    <property type="entry name" value="DctP_fam"/>
</dbReference>
<gene>
    <name evidence="10" type="ORF">SAMN04487771_10498</name>
</gene>
<evidence type="ECO:0000256" key="2">
    <source>
        <dbReference type="ARBA" id="ARBA00022475"/>
    </source>
</evidence>
<dbReference type="Gene3D" id="3.40.190.170">
    <property type="entry name" value="Bacterial extracellular solute-binding protein, family 7"/>
    <property type="match status" value="1"/>
</dbReference>
<feature type="transmembrane region" description="Helical" evidence="8">
    <location>
        <begin position="321"/>
        <end position="348"/>
    </location>
</feature>
<evidence type="ECO:0000313" key="11">
    <source>
        <dbReference type="Proteomes" id="UP000199820"/>
    </source>
</evidence>
<feature type="transmembrane region" description="Helical" evidence="8">
    <location>
        <begin position="178"/>
        <end position="200"/>
    </location>
</feature>
<dbReference type="PANTHER" id="PTHR33362">
    <property type="entry name" value="SIALIC ACID TRAP TRANSPORTER PERMEASE PROTEIN SIAT-RELATED"/>
    <property type="match status" value="1"/>
</dbReference>
<name>A0A1I0HH29_9FIRM</name>
<dbReference type="Pfam" id="PF03480">
    <property type="entry name" value="DctP"/>
    <property type="match status" value="1"/>
</dbReference>
<keyword evidence="11" id="KW-1185">Reference proteome</keyword>
<sequence length="806" mass="87331">MITAVLFLSFFVFLILGLPIAICLGASSALAIFYASNFVPQFSTLTLSMIATNTYTGTAKFLLLAIPFFILSGNIMAKAGISTRLVRFIDDLVGHTRGGMAIVCVIVACFFGAISGSGPATVAALGSVLIPAMIASGFTPAFSEALMAAASAIAIVIPPSIAFVVYASIVGVSVGDMFMAGIIPGILMGAALCVVVVLEARKRNIQPVHPKRSAKERWTSFKDAFWGLLMPVIILGGIYGSVFTPTEAAAVSVVYGAFVAVFVYRDVTLKDMWEILVESCKTTGNIMLVVASASLFSYCCTLFGISRGAQMLLAGIGENRVVFLIIVNILFLIAGCFIDANSAMYIFIPIMAPVAENLNYSLIAFGVVATVNLAIGQVTPPVGVNLFVAMGVRIEDAAEKLKGEAKELVRVTLPMISRAVAPMIAATLCILAVVTYIPQVSTVLVAEAAGKSAPKSKATSLDGSLHDWRDSGHHSAEENAAVYTGSDPWPDVTWNFDCSPGESCTWAQAGYYFNALMQKSTGGMVKVDVYPGEQLTNGDQVAGIQALMDGDTIQVSFHSNLIYANFDPRFNVVSLPYIFDDYSDIDRTFAGKGGEELKNVLAEYGLVCEGIGDNGFRQITNSKHPIRNVEDLEDIKLRICSNDLCSHVYSLWGCDASAMNWAETYTALQQGTIDGQENPEPSIDSASVQDVQKYMSCWNAYYDCIFLCINQKAYDQFTEEQKKVIDENAKKAVEYQKEINRLQCEELVDKWDSTGAMEITRHEEMDSDSFRKASEAAYTWYEDRLVSQKGMNSADAKEFVEAFLKK</sequence>
<reference evidence="10 11" key="1">
    <citation type="submission" date="2016-10" db="EMBL/GenBank/DDBJ databases">
        <authorList>
            <person name="de Groot N.N."/>
        </authorList>
    </citation>
    <scope>NUCLEOTIDE SEQUENCE [LARGE SCALE GENOMIC DNA]</scope>
    <source>
        <strain evidence="10 11">KH1P1</strain>
    </source>
</reference>
<dbReference type="InterPro" id="IPR004681">
    <property type="entry name" value="TRAP_DctM"/>
</dbReference>
<dbReference type="EMBL" id="FOIL01000049">
    <property type="protein sequence ID" value="SET82375.1"/>
    <property type="molecule type" value="Genomic_DNA"/>
</dbReference>
<dbReference type="STRING" id="1526.SAMN02910262_00266"/>
<feature type="transmembrane region" description="Helical" evidence="8">
    <location>
        <begin position="286"/>
        <end position="309"/>
    </location>
</feature>
<accession>A0A1I0HH29</accession>
<dbReference type="eggNOG" id="COG1638">
    <property type="taxonomic scope" value="Bacteria"/>
</dbReference>
<evidence type="ECO:0000256" key="6">
    <source>
        <dbReference type="ARBA" id="ARBA00022989"/>
    </source>
</evidence>
<keyword evidence="6 8" id="KW-1133">Transmembrane helix</keyword>
<feature type="transmembrane region" description="Helical" evidence="8">
    <location>
        <begin position="221"/>
        <end position="242"/>
    </location>
</feature>
<evidence type="ECO:0000313" key="10">
    <source>
        <dbReference type="EMBL" id="SET82375.1"/>
    </source>
</evidence>
<keyword evidence="7 8" id="KW-0472">Membrane</keyword>
<dbReference type="NCBIfam" id="TIGR00786">
    <property type="entry name" value="dctM"/>
    <property type="match status" value="1"/>
</dbReference>
<comment type="subcellular location">
    <subcellularLocation>
        <location evidence="1">Cell inner membrane</location>
        <topology evidence="1">Multi-pass membrane protein</topology>
    </subcellularLocation>
</comment>
<keyword evidence="3" id="KW-0997">Cell inner membrane</keyword>
<dbReference type="InterPro" id="IPR038404">
    <property type="entry name" value="TRAP_DctP_sf"/>
</dbReference>
<organism evidence="10 11">
    <name type="scientific">[Clostridium] aminophilum</name>
    <dbReference type="NCBI Taxonomy" id="1526"/>
    <lineage>
        <taxon>Bacteria</taxon>
        <taxon>Bacillati</taxon>
        <taxon>Bacillota</taxon>
        <taxon>Clostridia</taxon>
        <taxon>Lachnospirales</taxon>
        <taxon>Lachnospiraceae</taxon>
    </lineage>
</organism>